<feature type="binding site" evidence="11">
    <location>
        <position position="246"/>
    </location>
    <ligand>
        <name>substrate</name>
    </ligand>
</feature>
<keyword evidence="8" id="KW-0210">Decarboxylase</keyword>
<accession>A0A5S9PTR8</accession>
<feature type="domain" description="Transthyretin/hydroxyisourate hydrolase" evidence="12">
    <location>
        <begin position="205"/>
        <end position="317"/>
    </location>
</feature>
<dbReference type="PRINTS" id="PR00189">
    <property type="entry name" value="TRNSTHYRETIN"/>
</dbReference>
<comment type="similarity">
    <text evidence="5">Belongs to the transthyretin family. 5-hydroxyisourate hydrolase subfamily.</text>
</comment>
<dbReference type="GO" id="GO:0006144">
    <property type="term" value="P:purine nucleobase metabolic process"/>
    <property type="evidence" value="ECO:0007669"/>
    <property type="project" value="UniProtKB-KW"/>
</dbReference>
<sequence>MIATVPAIPSIFPMPREHSREAAVTDRIHLDALNALDEAGFVAALDGIFEHTPWVAREAFASRPFATVTDLHAALTRAVEARPEAEKTAFIAAHPDLAGKAARAGDVAPASISEQAGLGLDRLSDAEYERFERLNGAYRARFGFPFVVCVRRQTRDAVLAAFETRLAHDRPQELATALREIGYITRLRLVERVEGPGVPNVAGRLSTHVLDTHRGGPAEGVRVELHEVGASGRALLKDTLTNADGRTDTPLLGGGPLRVGTYELVFHVGPYYAARGLDLPERPFLDAVPLRFGIAEPEGHYHVPLVVTPWSYATYRGS</sequence>
<dbReference type="PANTHER" id="PTHR43466:SF1">
    <property type="entry name" value="2-OXO-4-HYDROXY-4-CARBOXY-5-UREIDOIMIDAZOLINE DECARBOXYLASE-RELATED"/>
    <property type="match status" value="1"/>
</dbReference>
<comment type="catalytic activity">
    <reaction evidence="1">
        <text>5-hydroxyisourate + H2O = 5-hydroxy-2-oxo-4-ureido-2,5-dihydro-1H-imidazole-5-carboxylate + H(+)</text>
        <dbReference type="Rhea" id="RHEA:23736"/>
        <dbReference type="ChEBI" id="CHEBI:15377"/>
        <dbReference type="ChEBI" id="CHEBI:15378"/>
        <dbReference type="ChEBI" id="CHEBI:18072"/>
        <dbReference type="ChEBI" id="CHEBI:58639"/>
        <dbReference type="EC" id="3.5.2.17"/>
    </reaction>
</comment>
<comment type="subunit">
    <text evidence="6">Homotetramer.</text>
</comment>
<keyword evidence="9" id="KW-0378">Hydrolase</keyword>
<dbReference type="GO" id="GO:0019628">
    <property type="term" value="P:urate catabolic process"/>
    <property type="evidence" value="ECO:0007669"/>
    <property type="project" value="UniProtKB-UniPathway"/>
</dbReference>
<dbReference type="InterPro" id="IPR000895">
    <property type="entry name" value="Transthyretin/HIU_hydrolase"/>
</dbReference>
<evidence type="ECO:0000256" key="11">
    <source>
        <dbReference type="PIRSR" id="PIRSR600895-51"/>
    </source>
</evidence>
<evidence type="ECO:0000256" key="8">
    <source>
        <dbReference type="ARBA" id="ARBA00022793"/>
    </source>
</evidence>
<dbReference type="InterPro" id="IPR014306">
    <property type="entry name" value="Hydroxyisourate_hydrolase"/>
</dbReference>
<evidence type="ECO:0000256" key="2">
    <source>
        <dbReference type="ARBA" id="ARBA00001163"/>
    </source>
</evidence>
<keyword evidence="15" id="KW-1185">Reference proteome</keyword>
<dbReference type="InterPro" id="IPR036778">
    <property type="entry name" value="OHCU_decarboxylase_sf"/>
</dbReference>
<evidence type="ECO:0000256" key="9">
    <source>
        <dbReference type="ARBA" id="ARBA00022801"/>
    </source>
</evidence>
<evidence type="ECO:0000313" key="15">
    <source>
        <dbReference type="Proteomes" id="UP000433050"/>
    </source>
</evidence>
<dbReference type="InterPro" id="IPR023416">
    <property type="entry name" value="Transthyretin/HIU_hydrolase_d"/>
</dbReference>
<evidence type="ECO:0000256" key="1">
    <source>
        <dbReference type="ARBA" id="ARBA00001043"/>
    </source>
</evidence>
<evidence type="ECO:0000256" key="7">
    <source>
        <dbReference type="ARBA" id="ARBA00022631"/>
    </source>
</evidence>
<evidence type="ECO:0000256" key="3">
    <source>
        <dbReference type="ARBA" id="ARBA00002704"/>
    </source>
</evidence>
<comment type="pathway">
    <text evidence="4">Purine metabolism; urate degradation; (S)-allantoin from urate: step 3/3.</text>
</comment>
<dbReference type="FunFam" id="2.60.40.180:FF:000005">
    <property type="entry name" value="5-hydroxyisourate hydrolase"/>
    <property type="match status" value="1"/>
</dbReference>
<dbReference type="Pfam" id="PF09349">
    <property type="entry name" value="OHCU_decarbox"/>
    <property type="match status" value="1"/>
</dbReference>
<evidence type="ECO:0000256" key="6">
    <source>
        <dbReference type="ARBA" id="ARBA00011881"/>
    </source>
</evidence>
<dbReference type="SUPFAM" id="SSF158694">
    <property type="entry name" value="UraD-Like"/>
    <property type="match status" value="1"/>
</dbReference>
<comment type="catalytic activity">
    <reaction evidence="2">
        <text>5-hydroxy-2-oxo-4-ureido-2,5-dihydro-1H-imidazole-5-carboxylate + H(+) = (S)-allantoin + CO2</text>
        <dbReference type="Rhea" id="RHEA:26301"/>
        <dbReference type="ChEBI" id="CHEBI:15378"/>
        <dbReference type="ChEBI" id="CHEBI:15678"/>
        <dbReference type="ChEBI" id="CHEBI:16526"/>
        <dbReference type="ChEBI" id="CHEBI:58639"/>
        <dbReference type="EC" id="4.1.1.97"/>
    </reaction>
</comment>
<evidence type="ECO:0000256" key="10">
    <source>
        <dbReference type="ARBA" id="ARBA00023239"/>
    </source>
</evidence>
<dbReference type="InterPro" id="IPR017580">
    <property type="entry name" value="OHCU_decarboxylase-1"/>
</dbReference>
<dbReference type="Gene3D" id="1.10.3330.10">
    <property type="entry name" value="Oxo-4-hydroxy-4-carboxy-5-ureidoimidazoline decarboxylase"/>
    <property type="match status" value="1"/>
</dbReference>
<feature type="binding site" evidence="11">
    <location>
        <position position="315"/>
    </location>
    <ligand>
        <name>substrate</name>
    </ligand>
</feature>
<evidence type="ECO:0000259" key="12">
    <source>
        <dbReference type="Pfam" id="PF00576"/>
    </source>
</evidence>
<reference evidence="14 15" key="1">
    <citation type="submission" date="2019-12" db="EMBL/GenBank/DDBJ databases">
        <authorList>
            <person name="Reyes-Prieto M."/>
        </authorList>
    </citation>
    <scope>NUCLEOTIDE SEQUENCE [LARGE SCALE GENOMIC DNA]</scope>
    <source>
        <strain evidence="14">HF14-78462</strain>
    </source>
</reference>
<dbReference type="NCBIfam" id="TIGR02962">
    <property type="entry name" value="hdxy_isourate"/>
    <property type="match status" value="1"/>
</dbReference>
<dbReference type="Pfam" id="PF00576">
    <property type="entry name" value="Transthyretin"/>
    <property type="match status" value="1"/>
</dbReference>
<dbReference type="InterPro" id="IPR018020">
    <property type="entry name" value="OHCU_decarboxylase"/>
</dbReference>
<dbReference type="GO" id="GO:0000255">
    <property type="term" value="P:allantoin metabolic process"/>
    <property type="evidence" value="ECO:0007669"/>
    <property type="project" value="InterPro"/>
</dbReference>
<dbReference type="GO" id="GO:0033971">
    <property type="term" value="F:hydroxyisourate hydrolase activity"/>
    <property type="evidence" value="ECO:0007669"/>
    <property type="project" value="UniProtKB-EC"/>
</dbReference>
<proteinExistence type="inferred from homology"/>
<dbReference type="EMBL" id="CACSAS010000001">
    <property type="protein sequence ID" value="CAA0107969.1"/>
    <property type="molecule type" value="Genomic_DNA"/>
</dbReference>
<evidence type="ECO:0008006" key="16">
    <source>
        <dbReference type="Google" id="ProtNLM"/>
    </source>
</evidence>
<dbReference type="PROSITE" id="PS00768">
    <property type="entry name" value="TRANSTHYRETIN_1"/>
    <property type="match status" value="1"/>
</dbReference>
<dbReference type="CDD" id="cd05822">
    <property type="entry name" value="TLP_HIUase"/>
    <property type="match status" value="1"/>
</dbReference>
<dbReference type="AlphaFoldDB" id="A0A5S9PTR8"/>
<feature type="domain" description="Oxo-4-hydroxy-4-carboxy-5-ureidoimidazoline decarboxylase" evidence="13">
    <location>
        <begin position="34"/>
        <end position="189"/>
    </location>
</feature>
<dbReference type="PANTHER" id="PTHR43466">
    <property type="entry name" value="2-OXO-4-HYDROXY-4-CARBOXY-5-UREIDOIMIDAZOLINE DECARBOXYLASE-RELATED"/>
    <property type="match status" value="1"/>
</dbReference>
<keyword evidence="10" id="KW-0456">Lyase</keyword>
<dbReference type="Gene3D" id="2.60.40.180">
    <property type="entry name" value="Transthyretin/hydroxyisourate hydrolase domain"/>
    <property type="match status" value="1"/>
</dbReference>
<organism evidence="14 15">
    <name type="scientific">Starkeya nomas</name>
    <dbReference type="NCBI Taxonomy" id="2666134"/>
    <lineage>
        <taxon>Bacteria</taxon>
        <taxon>Pseudomonadati</taxon>
        <taxon>Pseudomonadota</taxon>
        <taxon>Alphaproteobacteria</taxon>
        <taxon>Hyphomicrobiales</taxon>
        <taxon>Xanthobacteraceae</taxon>
        <taxon>Starkeya</taxon>
    </lineage>
</organism>
<comment type="function">
    <text evidence="3">Catalyzes the hydrolysis of 5-hydroxyisourate (HIU) to 2-oxo-4-hydroxy-4-carboxy-5-ureidoimidazoline (OHCU).</text>
</comment>
<dbReference type="Proteomes" id="UP000433050">
    <property type="component" value="Unassembled WGS sequence"/>
</dbReference>
<keyword evidence="7" id="KW-0659">Purine metabolism</keyword>
<dbReference type="InterPro" id="IPR036817">
    <property type="entry name" value="Transthyretin/HIU_hydrolase_sf"/>
</dbReference>
<dbReference type="UniPathway" id="UPA00394">
    <property type="reaction ID" value="UER00652"/>
</dbReference>
<dbReference type="InterPro" id="IPR023418">
    <property type="entry name" value="Thyroxine_BS"/>
</dbReference>
<dbReference type="SUPFAM" id="SSF49472">
    <property type="entry name" value="Transthyretin (synonym: prealbumin)"/>
    <property type="match status" value="1"/>
</dbReference>
<evidence type="ECO:0000259" key="13">
    <source>
        <dbReference type="Pfam" id="PF09349"/>
    </source>
</evidence>
<evidence type="ECO:0000256" key="5">
    <source>
        <dbReference type="ARBA" id="ARBA00009850"/>
    </source>
</evidence>
<evidence type="ECO:0000256" key="4">
    <source>
        <dbReference type="ARBA" id="ARBA00004754"/>
    </source>
</evidence>
<feature type="binding site" evidence="11">
    <location>
        <position position="208"/>
    </location>
    <ligand>
        <name>substrate</name>
    </ligand>
</feature>
<protein>
    <recommendedName>
        <fullName evidence="16">2-oxo-4-hydroxy-4-carboxy-5-ureidoimidazoline decarboxylase</fullName>
    </recommendedName>
</protein>
<dbReference type="NCBIfam" id="TIGR03164">
    <property type="entry name" value="UHCUDC"/>
    <property type="match status" value="1"/>
</dbReference>
<gene>
    <name evidence="14" type="ORF">STARVERO_03549</name>
</gene>
<dbReference type="GO" id="GO:0051997">
    <property type="term" value="F:2-oxo-4-hydroxy-4-carboxy-5-ureidoimidazoline decarboxylase activity"/>
    <property type="evidence" value="ECO:0007669"/>
    <property type="project" value="UniProtKB-EC"/>
</dbReference>
<name>A0A5S9PTR8_9HYPH</name>
<evidence type="ECO:0000313" key="14">
    <source>
        <dbReference type="EMBL" id="CAA0107969.1"/>
    </source>
</evidence>